<evidence type="ECO:0000313" key="2">
    <source>
        <dbReference type="Proteomes" id="UP000253472"/>
    </source>
</evidence>
<keyword evidence="2" id="KW-1185">Reference proteome</keyword>
<dbReference type="OrthoDB" id="162638at2759"/>
<dbReference type="InterPro" id="IPR037229">
    <property type="entry name" value="Ribosomal_bL35_sf"/>
</dbReference>
<dbReference type="STRING" id="5486.A0A367XRD8"/>
<comment type="caution">
    <text evidence="1">The sequence shown here is derived from an EMBL/GenBank/DDBJ whole genome shotgun (WGS) entry which is preliminary data.</text>
</comment>
<evidence type="ECO:0008006" key="3">
    <source>
        <dbReference type="Google" id="ProtNLM"/>
    </source>
</evidence>
<dbReference type="SUPFAM" id="SSF143034">
    <property type="entry name" value="L35p-like"/>
    <property type="match status" value="1"/>
</dbReference>
<dbReference type="Gene3D" id="4.10.410.60">
    <property type="match status" value="1"/>
</dbReference>
<reference evidence="1 2" key="1">
    <citation type="submission" date="2018-06" db="EMBL/GenBank/DDBJ databases">
        <title>Whole genome sequencing of Candida tropicalis (genome annotated by CSBL at Korea University).</title>
        <authorList>
            <person name="Ahn J."/>
        </authorList>
    </citation>
    <scope>NUCLEOTIDE SEQUENCE [LARGE SCALE GENOMIC DNA]</scope>
    <source>
        <strain evidence="1 2">ATCC 20962</strain>
    </source>
</reference>
<dbReference type="AlphaFoldDB" id="A0A367XRD8"/>
<organism evidence="1 2">
    <name type="scientific">Candida viswanathii</name>
    <dbReference type="NCBI Taxonomy" id="5486"/>
    <lineage>
        <taxon>Eukaryota</taxon>
        <taxon>Fungi</taxon>
        <taxon>Dikarya</taxon>
        <taxon>Ascomycota</taxon>
        <taxon>Saccharomycotina</taxon>
        <taxon>Pichiomycetes</taxon>
        <taxon>Debaryomycetaceae</taxon>
        <taxon>Candida/Lodderomyces clade</taxon>
        <taxon>Candida</taxon>
    </lineage>
</organism>
<protein>
    <recommendedName>
        <fullName evidence="3">50S ribosomal protein L35</fullName>
    </recommendedName>
</protein>
<accession>A0A367XRD8</accession>
<evidence type="ECO:0000313" key="1">
    <source>
        <dbReference type="EMBL" id="RCK56178.1"/>
    </source>
</evidence>
<dbReference type="EMBL" id="QLNQ01000029">
    <property type="protein sequence ID" value="RCK56178.1"/>
    <property type="molecule type" value="Genomic_DNA"/>
</dbReference>
<sequence length="91" mass="10234">MFLNFIQNASRSLFGNPSAVNLLTQTRFKHGPRTQKAITNRFIQRANGLKRKRSGVNHGNGKFSAPSLAHLRGTVHMSKKGGYLKKYLEHV</sequence>
<gene>
    <name evidence="1" type="ORF">Cantr_04994</name>
</gene>
<proteinExistence type="predicted"/>
<name>A0A367XRD8_9ASCO</name>
<dbReference type="Proteomes" id="UP000253472">
    <property type="component" value="Unassembled WGS sequence"/>
</dbReference>